<proteinExistence type="predicted"/>
<dbReference type="InterPro" id="IPR000792">
    <property type="entry name" value="Tscrpt_reg_LuxR_C"/>
</dbReference>
<dbReference type="RefSeq" id="WP_203858752.1">
    <property type="nucleotide sequence ID" value="NZ_BAAAZQ010000036.1"/>
</dbReference>
<dbReference type="Proteomes" id="UP000621500">
    <property type="component" value="Unassembled WGS sequence"/>
</dbReference>
<sequence>MNEAHDRPKGSVANDQPTKTLYARMRQHRETAALAATALAMDDADLGQARDGLLALGLLHPVTDTAVDPAAAFSRILSGGRSGLRSLTEQLHNLQASIDSLVADYLPLSHGAAESKHVELIGDRDRINQTIDELGEITRHDMMAMQPPPTLSMASLTQGLERYSALRARDIRIRNLYSQQSASDKGWRWAANAQTEMGVEIRLATLIPTRLIIFDRQNAIMQIDPRDYEFGAVLLRGGALVASLAAIFDYCWILASDLEDVPQSMASAHPSEQQQAIVRMLSSGLKDEAIARSLGTSTRTVTRLVSEIMSTLDARSRFQAGVRAAKLGWLD</sequence>
<dbReference type="PROSITE" id="PS50043">
    <property type="entry name" value="HTH_LUXR_2"/>
    <property type="match status" value="1"/>
</dbReference>
<dbReference type="SUPFAM" id="SSF46894">
    <property type="entry name" value="C-terminal effector domain of the bipartite response regulators"/>
    <property type="match status" value="1"/>
</dbReference>
<keyword evidence="3" id="KW-1185">Reference proteome</keyword>
<name>A0ABQ4ERC8_9ACTN</name>
<dbReference type="EMBL" id="BONX01000024">
    <property type="protein sequence ID" value="GIG97231.1"/>
    <property type="molecule type" value="Genomic_DNA"/>
</dbReference>
<accession>A0ABQ4ERC8</accession>
<dbReference type="Gene3D" id="1.10.10.10">
    <property type="entry name" value="Winged helix-like DNA-binding domain superfamily/Winged helix DNA-binding domain"/>
    <property type="match status" value="1"/>
</dbReference>
<dbReference type="CDD" id="cd06170">
    <property type="entry name" value="LuxR_C_like"/>
    <property type="match status" value="1"/>
</dbReference>
<dbReference type="PANTHER" id="PTHR34293:SF1">
    <property type="entry name" value="HTH-TYPE TRANSCRIPTIONAL REGULATOR TRMBL2"/>
    <property type="match status" value="1"/>
</dbReference>
<feature type="domain" description="HTH luxR-type" evidence="1">
    <location>
        <begin position="263"/>
        <end position="328"/>
    </location>
</feature>
<dbReference type="InterPro" id="IPR051797">
    <property type="entry name" value="TrmB-like"/>
</dbReference>
<evidence type="ECO:0000313" key="2">
    <source>
        <dbReference type="EMBL" id="GIG97231.1"/>
    </source>
</evidence>
<dbReference type="InterPro" id="IPR036388">
    <property type="entry name" value="WH-like_DNA-bd_sf"/>
</dbReference>
<reference evidence="2 3" key="1">
    <citation type="submission" date="2021-01" db="EMBL/GenBank/DDBJ databases">
        <title>Whole genome shotgun sequence of Plantactinospora mayteni NBRC 109088.</title>
        <authorList>
            <person name="Komaki H."/>
            <person name="Tamura T."/>
        </authorList>
    </citation>
    <scope>NUCLEOTIDE SEQUENCE [LARGE SCALE GENOMIC DNA]</scope>
    <source>
        <strain evidence="2 3">NBRC 109088</strain>
    </source>
</reference>
<dbReference type="PANTHER" id="PTHR34293">
    <property type="entry name" value="HTH-TYPE TRANSCRIPTIONAL REGULATOR TRMBL2"/>
    <property type="match status" value="1"/>
</dbReference>
<evidence type="ECO:0000313" key="3">
    <source>
        <dbReference type="Proteomes" id="UP000621500"/>
    </source>
</evidence>
<dbReference type="SMART" id="SM00421">
    <property type="entry name" value="HTH_LUXR"/>
    <property type="match status" value="1"/>
</dbReference>
<dbReference type="InterPro" id="IPR016032">
    <property type="entry name" value="Sig_transdc_resp-reg_C-effctor"/>
</dbReference>
<gene>
    <name evidence="2" type="ORF">Pma05_38040</name>
</gene>
<evidence type="ECO:0000259" key="1">
    <source>
        <dbReference type="PROSITE" id="PS50043"/>
    </source>
</evidence>
<protein>
    <recommendedName>
        <fullName evidence="1">HTH luxR-type domain-containing protein</fullName>
    </recommendedName>
</protein>
<comment type="caution">
    <text evidence="2">The sequence shown here is derived from an EMBL/GenBank/DDBJ whole genome shotgun (WGS) entry which is preliminary data.</text>
</comment>
<dbReference type="Pfam" id="PF00196">
    <property type="entry name" value="GerE"/>
    <property type="match status" value="1"/>
</dbReference>
<organism evidence="2 3">
    <name type="scientific">Plantactinospora mayteni</name>
    <dbReference type="NCBI Taxonomy" id="566021"/>
    <lineage>
        <taxon>Bacteria</taxon>
        <taxon>Bacillati</taxon>
        <taxon>Actinomycetota</taxon>
        <taxon>Actinomycetes</taxon>
        <taxon>Micromonosporales</taxon>
        <taxon>Micromonosporaceae</taxon>
        <taxon>Plantactinospora</taxon>
    </lineage>
</organism>